<feature type="region of interest" description="Disordered" evidence="1">
    <location>
        <begin position="110"/>
        <end position="166"/>
    </location>
</feature>
<dbReference type="VEuPathDB" id="FungiDB:GGTG_01565"/>
<protein>
    <submittedName>
        <fullName evidence="2 3">Uncharacterized protein</fullName>
    </submittedName>
</protein>
<reference evidence="3" key="4">
    <citation type="journal article" date="2015" name="G3 (Bethesda)">
        <title>Genome sequences of three phytopathogenic species of the Magnaporthaceae family of fungi.</title>
        <authorList>
            <person name="Okagaki L.H."/>
            <person name="Nunes C.C."/>
            <person name="Sailsbery J."/>
            <person name="Clay B."/>
            <person name="Brown D."/>
            <person name="John T."/>
            <person name="Oh Y."/>
            <person name="Young N."/>
            <person name="Fitzgerald M."/>
            <person name="Haas B.J."/>
            <person name="Zeng Q."/>
            <person name="Young S."/>
            <person name="Adiconis X."/>
            <person name="Fan L."/>
            <person name="Levin J.Z."/>
            <person name="Mitchell T.K."/>
            <person name="Okubara P.A."/>
            <person name="Farman M.L."/>
            <person name="Kohn L.M."/>
            <person name="Birren B."/>
            <person name="Ma L.-J."/>
            <person name="Dean R.A."/>
        </authorList>
    </citation>
    <scope>NUCLEOTIDE SEQUENCE</scope>
    <source>
        <strain evidence="3">R3-111a-1</strain>
    </source>
</reference>
<keyword evidence="4" id="KW-1185">Reference proteome</keyword>
<sequence length="166" mass="18524">MAAQRQMGGERPKWRRGDRLPEVPVRGVPEWLRPGSRWMGAEEGRGRLHTSGLERIGAQDQGAEHNIDGVWYSWSQRTQPLPFLLGPLDRQGSLGSLPWTPALFFRRDVTPPTKPDAGVPRAAPNLLQNGSSEPVAEAADGPRGVMRIPRTHARRGKRPPRDRPRP</sequence>
<dbReference type="RefSeq" id="XP_009217596.1">
    <property type="nucleotide sequence ID" value="XM_009219332.1"/>
</dbReference>
<evidence type="ECO:0000313" key="3">
    <source>
        <dbReference type="EnsemblFungi" id="EJT81587"/>
    </source>
</evidence>
<dbReference type="EMBL" id="GL385395">
    <property type="protein sequence ID" value="EJT81587.1"/>
    <property type="molecule type" value="Genomic_DNA"/>
</dbReference>
<reference evidence="3" key="5">
    <citation type="submission" date="2018-04" db="UniProtKB">
        <authorList>
            <consortium name="EnsemblFungi"/>
        </authorList>
    </citation>
    <scope>IDENTIFICATION</scope>
    <source>
        <strain evidence="3">R3-111a-1</strain>
    </source>
</reference>
<reference evidence="2" key="2">
    <citation type="submission" date="2010-07" db="EMBL/GenBank/DDBJ databases">
        <authorList>
            <consortium name="The Broad Institute Genome Sequencing Platform"/>
            <consortium name="Broad Institute Genome Sequencing Center for Infectious Disease"/>
            <person name="Ma L.-J."/>
            <person name="Dead R."/>
            <person name="Young S."/>
            <person name="Zeng Q."/>
            <person name="Koehrsen M."/>
            <person name="Alvarado L."/>
            <person name="Berlin A."/>
            <person name="Chapman S.B."/>
            <person name="Chen Z."/>
            <person name="Freedman E."/>
            <person name="Gellesch M."/>
            <person name="Goldberg J."/>
            <person name="Griggs A."/>
            <person name="Gujja S."/>
            <person name="Heilman E.R."/>
            <person name="Heiman D."/>
            <person name="Hepburn T."/>
            <person name="Howarth C."/>
            <person name="Jen D."/>
            <person name="Larson L."/>
            <person name="Mehta T."/>
            <person name="Neiman D."/>
            <person name="Pearson M."/>
            <person name="Roberts A."/>
            <person name="Saif S."/>
            <person name="Shea T."/>
            <person name="Shenoy N."/>
            <person name="Sisk P."/>
            <person name="Stolte C."/>
            <person name="Sykes S."/>
            <person name="Walk T."/>
            <person name="White J."/>
            <person name="Yandava C."/>
            <person name="Haas B."/>
            <person name="Nusbaum C."/>
            <person name="Birren B."/>
        </authorList>
    </citation>
    <scope>NUCLEOTIDE SEQUENCE</scope>
    <source>
        <strain evidence="2">R3-111a-1</strain>
    </source>
</reference>
<gene>
    <name evidence="3" type="primary">20342023</name>
    <name evidence="2" type="ORF">GGTG_01565</name>
</gene>
<feature type="region of interest" description="Disordered" evidence="1">
    <location>
        <begin position="1"/>
        <end position="21"/>
    </location>
</feature>
<feature type="compositionally biased region" description="Basic and acidic residues" evidence="1">
    <location>
        <begin position="8"/>
        <end position="21"/>
    </location>
</feature>
<accession>J3NJY3</accession>
<proteinExistence type="predicted"/>
<evidence type="ECO:0000256" key="1">
    <source>
        <dbReference type="SAM" id="MobiDB-lite"/>
    </source>
</evidence>
<dbReference type="EnsemblFungi" id="EJT81587">
    <property type="protein sequence ID" value="EJT81587"/>
    <property type="gene ID" value="GGTG_01565"/>
</dbReference>
<dbReference type="GeneID" id="20342023"/>
<evidence type="ECO:0000313" key="4">
    <source>
        <dbReference type="Proteomes" id="UP000006039"/>
    </source>
</evidence>
<dbReference type="Proteomes" id="UP000006039">
    <property type="component" value="Unassembled WGS sequence"/>
</dbReference>
<dbReference type="HOGENOM" id="CLU_1602813_0_0_1"/>
<feature type="compositionally biased region" description="Basic residues" evidence="1">
    <location>
        <begin position="149"/>
        <end position="158"/>
    </location>
</feature>
<reference evidence="4" key="1">
    <citation type="submission" date="2010-07" db="EMBL/GenBank/DDBJ databases">
        <title>The genome sequence of Gaeumannomyces graminis var. tritici strain R3-111a-1.</title>
        <authorList>
            <consortium name="The Broad Institute Genome Sequencing Platform"/>
            <person name="Ma L.-J."/>
            <person name="Dead R."/>
            <person name="Young S."/>
            <person name="Zeng Q."/>
            <person name="Koehrsen M."/>
            <person name="Alvarado L."/>
            <person name="Berlin A."/>
            <person name="Chapman S.B."/>
            <person name="Chen Z."/>
            <person name="Freedman E."/>
            <person name="Gellesch M."/>
            <person name="Goldberg J."/>
            <person name="Griggs A."/>
            <person name="Gujja S."/>
            <person name="Heilman E.R."/>
            <person name="Heiman D."/>
            <person name="Hepburn T."/>
            <person name="Howarth C."/>
            <person name="Jen D."/>
            <person name="Larson L."/>
            <person name="Mehta T."/>
            <person name="Neiman D."/>
            <person name="Pearson M."/>
            <person name="Roberts A."/>
            <person name="Saif S."/>
            <person name="Shea T."/>
            <person name="Shenoy N."/>
            <person name="Sisk P."/>
            <person name="Stolte C."/>
            <person name="Sykes S."/>
            <person name="Walk T."/>
            <person name="White J."/>
            <person name="Yandava C."/>
            <person name="Haas B."/>
            <person name="Nusbaum C."/>
            <person name="Birren B."/>
        </authorList>
    </citation>
    <scope>NUCLEOTIDE SEQUENCE [LARGE SCALE GENOMIC DNA]</scope>
    <source>
        <strain evidence="4">R3-111a-1</strain>
    </source>
</reference>
<organism evidence="2">
    <name type="scientific">Gaeumannomyces tritici (strain R3-111a-1)</name>
    <name type="common">Wheat and barley take-all root rot fungus</name>
    <name type="synonym">Gaeumannomyces graminis var. tritici</name>
    <dbReference type="NCBI Taxonomy" id="644352"/>
    <lineage>
        <taxon>Eukaryota</taxon>
        <taxon>Fungi</taxon>
        <taxon>Dikarya</taxon>
        <taxon>Ascomycota</taxon>
        <taxon>Pezizomycotina</taxon>
        <taxon>Sordariomycetes</taxon>
        <taxon>Sordariomycetidae</taxon>
        <taxon>Magnaporthales</taxon>
        <taxon>Magnaporthaceae</taxon>
        <taxon>Gaeumannomyces</taxon>
    </lineage>
</organism>
<evidence type="ECO:0000313" key="2">
    <source>
        <dbReference type="EMBL" id="EJT81587.1"/>
    </source>
</evidence>
<reference evidence="2" key="3">
    <citation type="submission" date="2010-09" db="EMBL/GenBank/DDBJ databases">
        <title>Annotation of Gaeumannomyces graminis var. tritici R3-111a-1.</title>
        <authorList>
            <consortium name="The Broad Institute Genome Sequencing Platform"/>
            <person name="Ma L.-J."/>
            <person name="Dead R."/>
            <person name="Young S.K."/>
            <person name="Zeng Q."/>
            <person name="Gargeya S."/>
            <person name="Fitzgerald M."/>
            <person name="Haas B."/>
            <person name="Abouelleil A."/>
            <person name="Alvarado L."/>
            <person name="Arachchi H.M."/>
            <person name="Berlin A."/>
            <person name="Brown A."/>
            <person name="Chapman S.B."/>
            <person name="Chen Z."/>
            <person name="Dunbar C."/>
            <person name="Freedman E."/>
            <person name="Gearin G."/>
            <person name="Gellesch M."/>
            <person name="Goldberg J."/>
            <person name="Griggs A."/>
            <person name="Gujja S."/>
            <person name="Heiman D."/>
            <person name="Howarth C."/>
            <person name="Larson L."/>
            <person name="Lui A."/>
            <person name="MacDonald P.J.P."/>
            <person name="Mehta T."/>
            <person name="Montmayeur A."/>
            <person name="Murphy C."/>
            <person name="Neiman D."/>
            <person name="Pearson M."/>
            <person name="Priest M."/>
            <person name="Roberts A."/>
            <person name="Saif S."/>
            <person name="Shea T."/>
            <person name="Shenoy N."/>
            <person name="Sisk P."/>
            <person name="Stolte C."/>
            <person name="Sykes S."/>
            <person name="Yandava C."/>
            <person name="Wortman J."/>
            <person name="Nusbaum C."/>
            <person name="Birren B."/>
        </authorList>
    </citation>
    <scope>NUCLEOTIDE SEQUENCE</scope>
    <source>
        <strain evidence="2">R3-111a-1</strain>
    </source>
</reference>
<dbReference type="AlphaFoldDB" id="J3NJY3"/>
<name>J3NJY3_GAET3</name>